<name>A0A9J5WP84_SOLCO</name>
<accession>A0A9J5WP84</accession>
<protein>
    <recommendedName>
        <fullName evidence="3">DUF4283 domain-containing protein</fullName>
    </recommendedName>
</protein>
<dbReference type="AlphaFoldDB" id="A0A9J5WP84"/>
<dbReference type="EMBL" id="JACXVP010000011">
    <property type="protein sequence ID" value="KAG5576718.1"/>
    <property type="molecule type" value="Genomic_DNA"/>
</dbReference>
<dbReference type="Proteomes" id="UP000824120">
    <property type="component" value="Chromosome 11"/>
</dbReference>
<sequence>MEWISSIMQEASKAKGNTVRRWTKKDDFTEIYCARKFNKYGRYINLINARGKRRAVIIVPELSFNSGWSGIAEKIGRFIHSYKRMGNLETHRLVDSNTPYVDMLKSSKWTNKGRKDMPEKIINRGGGAESALIEMQTSKASNSGTSSRRGLVWRNLPVKMQWSPIVYASARGDKTSATWIRVVCLPLHFWEHHTFKAIGDFCGGENNIQSSCEKVFTQLSPIDGPKVFVEDFVVLRGAADKAVQSGAMADTRGENFRTPNVDLGLRVSSNKSLNADLGFRVSGSKSLNATLGTGPI</sequence>
<keyword evidence="2" id="KW-1185">Reference proteome</keyword>
<evidence type="ECO:0000313" key="1">
    <source>
        <dbReference type="EMBL" id="KAG5576718.1"/>
    </source>
</evidence>
<evidence type="ECO:0008006" key="3">
    <source>
        <dbReference type="Google" id="ProtNLM"/>
    </source>
</evidence>
<organism evidence="1 2">
    <name type="scientific">Solanum commersonii</name>
    <name type="common">Commerson's wild potato</name>
    <name type="synonym">Commerson's nightshade</name>
    <dbReference type="NCBI Taxonomy" id="4109"/>
    <lineage>
        <taxon>Eukaryota</taxon>
        <taxon>Viridiplantae</taxon>
        <taxon>Streptophyta</taxon>
        <taxon>Embryophyta</taxon>
        <taxon>Tracheophyta</taxon>
        <taxon>Spermatophyta</taxon>
        <taxon>Magnoliopsida</taxon>
        <taxon>eudicotyledons</taxon>
        <taxon>Gunneridae</taxon>
        <taxon>Pentapetalae</taxon>
        <taxon>asterids</taxon>
        <taxon>lamiids</taxon>
        <taxon>Solanales</taxon>
        <taxon>Solanaceae</taxon>
        <taxon>Solanoideae</taxon>
        <taxon>Solaneae</taxon>
        <taxon>Solanum</taxon>
    </lineage>
</organism>
<proteinExistence type="predicted"/>
<reference evidence="1 2" key="1">
    <citation type="submission" date="2020-09" db="EMBL/GenBank/DDBJ databases">
        <title>De no assembly of potato wild relative species, Solanum commersonii.</title>
        <authorList>
            <person name="Cho K."/>
        </authorList>
    </citation>
    <scope>NUCLEOTIDE SEQUENCE [LARGE SCALE GENOMIC DNA]</scope>
    <source>
        <strain evidence="1">LZ3.2</strain>
        <tissue evidence="1">Leaf</tissue>
    </source>
</reference>
<gene>
    <name evidence="1" type="ORF">H5410_056852</name>
</gene>
<evidence type="ECO:0000313" key="2">
    <source>
        <dbReference type="Proteomes" id="UP000824120"/>
    </source>
</evidence>
<comment type="caution">
    <text evidence="1">The sequence shown here is derived from an EMBL/GenBank/DDBJ whole genome shotgun (WGS) entry which is preliminary data.</text>
</comment>